<keyword evidence="1" id="KW-0812">Transmembrane</keyword>
<name>A0A921IML4_9FIRM</name>
<reference evidence="2" key="1">
    <citation type="journal article" date="2021" name="PeerJ">
        <title>Extensive microbial diversity within the chicken gut microbiome revealed by metagenomics and culture.</title>
        <authorList>
            <person name="Gilroy R."/>
            <person name="Ravi A."/>
            <person name="Getino M."/>
            <person name="Pursley I."/>
            <person name="Horton D.L."/>
            <person name="Alikhan N.F."/>
            <person name="Baker D."/>
            <person name="Gharbi K."/>
            <person name="Hall N."/>
            <person name="Watson M."/>
            <person name="Adriaenssens E.M."/>
            <person name="Foster-Nyarko E."/>
            <person name="Jarju S."/>
            <person name="Secka A."/>
            <person name="Antonio M."/>
            <person name="Oren A."/>
            <person name="Chaudhuri R.R."/>
            <person name="La Ragione R."/>
            <person name="Hildebrand F."/>
            <person name="Pallen M.J."/>
        </authorList>
    </citation>
    <scope>NUCLEOTIDE SEQUENCE</scope>
    <source>
        <strain evidence="2">ChiBcec21-2208</strain>
    </source>
</reference>
<evidence type="ECO:0000313" key="3">
    <source>
        <dbReference type="Proteomes" id="UP000782880"/>
    </source>
</evidence>
<dbReference type="PANTHER" id="PTHR38468:SF1">
    <property type="entry name" value="SLL0939 PROTEIN"/>
    <property type="match status" value="1"/>
</dbReference>
<proteinExistence type="predicted"/>
<dbReference type="EMBL" id="DYVE01000328">
    <property type="protein sequence ID" value="HJG29526.1"/>
    <property type="molecule type" value="Genomic_DNA"/>
</dbReference>
<organism evidence="2 3">
    <name type="scientific">Subdoligranulum variabile</name>
    <dbReference type="NCBI Taxonomy" id="214851"/>
    <lineage>
        <taxon>Bacteria</taxon>
        <taxon>Bacillati</taxon>
        <taxon>Bacillota</taxon>
        <taxon>Clostridia</taxon>
        <taxon>Eubacteriales</taxon>
        <taxon>Oscillospiraceae</taxon>
        <taxon>Subdoligranulum</taxon>
    </lineage>
</organism>
<feature type="transmembrane region" description="Helical" evidence="1">
    <location>
        <begin position="80"/>
        <end position="99"/>
    </location>
</feature>
<protein>
    <submittedName>
        <fullName evidence="2">DUF1622 domain-containing protein</fullName>
    </submittedName>
</protein>
<dbReference type="Pfam" id="PF07784">
    <property type="entry name" value="DUF1622"/>
    <property type="match status" value="1"/>
</dbReference>
<keyword evidence="1" id="KW-0472">Membrane</keyword>
<dbReference type="Proteomes" id="UP000782880">
    <property type="component" value="Unassembled WGS sequence"/>
</dbReference>
<evidence type="ECO:0000313" key="2">
    <source>
        <dbReference type="EMBL" id="HJG29526.1"/>
    </source>
</evidence>
<comment type="caution">
    <text evidence="2">The sequence shown here is derived from an EMBL/GenBank/DDBJ whole genome shotgun (WGS) entry which is preliminary data.</text>
</comment>
<evidence type="ECO:0000256" key="1">
    <source>
        <dbReference type="SAM" id="Phobius"/>
    </source>
</evidence>
<feature type="transmembrane region" description="Helical" evidence="1">
    <location>
        <begin position="12"/>
        <end position="34"/>
    </location>
</feature>
<keyword evidence="1" id="KW-1133">Transmembrane helix</keyword>
<reference evidence="2" key="2">
    <citation type="submission" date="2021-09" db="EMBL/GenBank/DDBJ databases">
        <authorList>
            <person name="Gilroy R."/>
        </authorList>
    </citation>
    <scope>NUCLEOTIDE SEQUENCE</scope>
    <source>
        <strain evidence="2">ChiBcec21-2208</strain>
    </source>
</reference>
<accession>A0A921IML4</accession>
<dbReference type="PANTHER" id="PTHR38468">
    <property type="entry name" value="SLL0939 PROTEIN"/>
    <property type="match status" value="1"/>
</dbReference>
<dbReference type="InterPro" id="IPR012427">
    <property type="entry name" value="DUF1622"/>
</dbReference>
<dbReference type="AlphaFoldDB" id="A0A921IML4"/>
<sequence length="109" mass="12047">MLVKFIEMILPTLIAILELMGIFVVAVSSAAAFLRYLKGLVAHTNADVKFALANGLATSLEFKMAAEILKTVLVREMNELMVLGAVILLRALLSFLIHFEMKQIDHTES</sequence>
<gene>
    <name evidence="2" type="ORF">K8V20_12880</name>
</gene>